<dbReference type="EMBL" id="JBHSGK010000003">
    <property type="protein sequence ID" value="MFC4735831.1"/>
    <property type="molecule type" value="Genomic_DNA"/>
</dbReference>
<evidence type="ECO:0000313" key="2">
    <source>
        <dbReference type="EMBL" id="MFC4735831.1"/>
    </source>
</evidence>
<gene>
    <name evidence="2" type="ORF">ACFO4L_04450</name>
</gene>
<dbReference type="RefSeq" id="WP_377908470.1">
    <property type="nucleotide sequence ID" value="NZ_JBHSGK010000003.1"/>
</dbReference>
<dbReference type="PANTHER" id="PTHR10513:SF46">
    <property type="entry name" value="DEOXYGUANOSINE KINASE"/>
    <property type="match status" value="1"/>
</dbReference>
<name>A0ABV9NSG2_9BACI</name>
<keyword evidence="2" id="KW-0418">Kinase</keyword>
<dbReference type="Pfam" id="PF01712">
    <property type="entry name" value="dNK"/>
    <property type="match status" value="1"/>
</dbReference>
<dbReference type="PANTHER" id="PTHR10513">
    <property type="entry name" value="DEOXYNUCLEOSIDE KINASE"/>
    <property type="match status" value="1"/>
</dbReference>
<dbReference type="CDD" id="cd01673">
    <property type="entry name" value="dNK"/>
    <property type="match status" value="1"/>
</dbReference>
<feature type="domain" description="Deoxynucleoside kinase" evidence="1">
    <location>
        <begin position="10"/>
        <end position="209"/>
    </location>
</feature>
<dbReference type="GO" id="GO:0016301">
    <property type="term" value="F:kinase activity"/>
    <property type="evidence" value="ECO:0007669"/>
    <property type="project" value="UniProtKB-KW"/>
</dbReference>
<dbReference type="InterPro" id="IPR002624">
    <property type="entry name" value="DCK/DGK"/>
</dbReference>
<proteinExistence type="predicted"/>
<evidence type="ECO:0000259" key="1">
    <source>
        <dbReference type="Pfam" id="PF01712"/>
    </source>
</evidence>
<dbReference type="InterPro" id="IPR027417">
    <property type="entry name" value="P-loop_NTPase"/>
</dbReference>
<protein>
    <submittedName>
        <fullName evidence="2">Deoxynucleoside kinase</fullName>
    </submittedName>
</protein>
<reference evidence="3" key="1">
    <citation type="journal article" date="2019" name="Int. J. Syst. Evol. Microbiol.">
        <title>The Global Catalogue of Microorganisms (GCM) 10K type strain sequencing project: providing services to taxonomists for standard genome sequencing and annotation.</title>
        <authorList>
            <consortium name="The Broad Institute Genomics Platform"/>
            <consortium name="The Broad Institute Genome Sequencing Center for Infectious Disease"/>
            <person name="Wu L."/>
            <person name="Ma J."/>
        </authorList>
    </citation>
    <scope>NUCLEOTIDE SEQUENCE [LARGE SCALE GENOMIC DNA]</scope>
    <source>
        <strain evidence="3">JCM 12165</strain>
    </source>
</reference>
<evidence type="ECO:0000313" key="3">
    <source>
        <dbReference type="Proteomes" id="UP001595896"/>
    </source>
</evidence>
<comment type="caution">
    <text evidence="2">The sequence shown here is derived from an EMBL/GenBank/DDBJ whole genome shotgun (WGS) entry which is preliminary data.</text>
</comment>
<keyword evidence="2" id="KW-0808">Transferase</keyword>
<dbReference type="InterPro" id="IPR031314">
    <property type="entry name" value="DNK_dom"/>
</dbReference>
<keyword evidence="3" id="KW-1185">Reference proteome</keyword>
<accession>A0ABV9NSG2</accession>
<sequence length="216" mass="25606">MTKQYNAPFISVEGPIGAGKTSLATMLSRHYDYHLLQEIVDENPFLSKFYDDIEEWSFQTEMFFLCNRFKQLEELYSEKLVRGYPVVSDYHIFKNHLFARQTLRDDHLEKYERIFHILTDDLPRPNVIVYIRASLDTLLARIEKRGRAMEQAMDPSYLEQLSADYDQFMRDHQRVYPEIPVITLEGDTLDFVSRPHDFKRILGLVDEAVQKKQALF</sequence>
<dbReference type="Gene3D" id="3.40.50.300">
    <property type="entry name" value="P-loop containing nucleotide triphosphate hydrolases"/>
    <property type="match status" value="1"/>
</dbReference>
<dbReference type="Proteomes" id="UP001595896">
    <property type="component" value="Unassembled WGS sequence"/>
</dbReference>
<organism evidence="2 3">
    <name type="scientific">Bacillus daqingensis</name>
    <dbReference type="NCBI Taxonomy" id="872396"/>
    <lineage>
        <taxon>Bacteria</taxon>
        <taxon>Bacillati</taxon>
        <taxon>Bacillota</taxon>
        <taxon>Bacilli</taxon>
        <taxon>Bacillales</taxon>
        <taxon>Bacillaceae</taxon>
        <taxon>Bacillus</taxon>
    </lineage>
</organism>
<dbReference type="InterPro" id="IPR050566">
    <property type="entry name" value="Deoxyribonucleoside_kinase"/>
</dbReference>
<dbReference type="PIRSF" id="PIRSF000705">
    <property type="entry name" value="DNK"/>
    <property type="match status" value="1"/>
</dbReference>
<dbReference type="SUPFAM" id="SSF52540">
    <property type="entry name" value="P-loop containing nucleoside triphosphate hydrolases"/>
    <property type="match status" value="1"/>
</dbReference>